<organism evidence="1 2">
    <name type="scientific">Acorus calamus</name>
    <name type="common">Sweet flag</name>
    <dbReference type="NCBI Taxonomy" id="4465"/>
    <lineage>
        <taxon>Eukaryota</taxon>
        <taxon>Viridiplantae</taxon>
        <taxon>Streptophyta</taxon>
        <taxon>Embryophyta</taxon>
        <taxon>Tracheophyta</taxon>
        <taxon>Spermatophyta</taxon>
        <taxon>Magnoliopsida</taxon>
        <taxon>Liliopsida</taxon>
        <taxon>Acoraceae</taxon>
        <taxon>Acorus</taxon>
    </lineage>
</organism>
<name>A0AAV9E305_ACOCL</name>
<dbReference type="AlphaFoldDB" id="A0AAV9E305"/>
<accession>A0AAV9E305</accession>
<dbReference type="EMBL" id="JAUJYO010000010">
    <property type="protein sequence ID" value="KAK1306683.1"/>
    <property type="molecule type" value="Genomic_DNA"/>
</dbReference>
<keyword evidence="2" id="KW-1185">Reference proteome</keyword>
<proteinExistence type="predicted"/>
<comment type="caution">
    <text evidence="1">The sequence shown here is derived from an EMBL/GenBank/DDBJ whole genome shotgun (WGS) entry which is preliminary data.</text>
</comment>
<sequence length="63" mass="7384">MAEPFPQKNEFLLQQYQQQAAKESLNCHLHCTVPHPAHLYDVFQDHVLVQPALMAERFPQKNK</sequence>
<reference evidence="1" key="2">
    <citation type="submission" date="2023-06" db="EMBL/GenBank/DDBJ databases">
        <authorList>
            <person name="Ma L."/>
            <person name="Liu K.-W."/>
            <person name="Li Z."/>
            <person name="Hsiao Y.-Y."/>
            <person name="Qi Y."/>
            <person name="Fu T."/>
            <person name="Tang G."/>
            <person name="Zhang D."/>
            <person name="Sun W.-H."/>
            <person name="Liu D.-K."/>
            <person name="Li Y."/>
            <person name="Chen G.-Z."/>
            <person name="Liu X.-D."/>
            <person name="Liao X.-Y."/>
            <person name="Jiang Y.-T."/>
            <person name="Yu X."/>
            <person name="Hao Y."/>
            <person name="Huang J."/>
            <person name="Zhao X.-W."/>
            <person name="Ke S."/>
            <person name="Chen Y.-Y."/>
            <person name="Wu W.-L."/>
            <person name="Hsu J.-L."/>
            <person name="Lin Y.-F."/>
            <person name="Huang M.-D."/>
            <person name="Li C.-Y."/>
            <person name="Huang L."/>
            <person name="Wang Z.-W."/>
            <person name="Zhao X."/>
            <person name="Zhong W.-Y."/>
            <person name="Peng D.-H."/>
            <person name="Ahmad S."/>
            <person name="Lan S."/>
            <person name="Zhang J.-S."/>
            <person name="Tsai W.-C."/>
            <person name="Van De Peer Y."/>
            <person name="Liu Z.-J."/>
        </authorList>
    </citation>
    <scope>NUCLEOTIDE SEQUENCE</scope>
    <source>
        <strain evidence="1">CP</strain>
        <tissue evidence="1">Leaves</tissue>
    </source>
</reference>
<protein>
    <submittedName>
        <fullName evidence="1">Uncharacterized protein</fullName>
    </submittedName>
</protein>
<dbReference type="Proteomes" id="UP001180020">
    <property type="component" value="Unassembled WGS sequence"/>
</dbReference>
<reference evidence="1" key="1">
    <citation type="journal article" date="2023" name="Nat. Commun.">
        <title>Diploid and tetraploid genomes of Acorus and the evolution of monocots.</title>
        <authorList>
            <person name="Ma L."/>
            <person name="Liu K.W."/>
            <person name="Li Z."/>
            <person name="Hsiao Y.Y."/>
            <person name="Qi Y."/>
            <person name="Fu T."/>
            <person name="Tang G.D."/>
            <person name="Zhang D."/>
            <person name="Sun W.H."/>
            <person name="Liu D.K."/>
            <person name="Li Y."/>
            <person name="Chen G.Z."/>
            <person name="Liu X.D."/>
            <person name="Liao X.Y."/>
            <person name="Jiang Y.T."/>
            <person name="Yu X."/>
            <person name="Hao Y."/>
            <person name="Huang J."/>
            <person name="Zhao X.W."/>
            <person name="Ke S."/>
            <person name="Chen Y.Y."/>
            <person name="Wu W.L."/>
            <person name="Hsu J.L."/>
            <person name="Lin Y.F."/>
            <person name="Huang M.D."/>
            <person name="Li C.Y."/>
            <person name="Huang L."/>
            <person name="Wang Z.W."/>
            <person name="Zhao X."/>
            <person name="Zhong W.Y."/>
            <person name="Peng D.H."/>
            <person name="Ahmad S."/>
            <person name="Lan S."/>
            <person name="Zhang J.S."/>
            <person name="Tsai W.C."/>
            <person name="Van de Peer Y."/>
            <person name="Liu Z.J."/>
        </authorList>
    </citation>
    <scope>NUCLEOTIDE SEQUENCE</scope>
    <source>
        <strain evidence="1">CP</strain>
    </source>
</reference>
<gene>
    <name evidence="1" type="ORF">QJS10_CPA10g01494</name>
</gene>
<evidence type="ECO:0000313" key="2">
    <source>
        <dbReference type="Proteomes" id="UP001180020"/>
    </source>
</evidence>
<evidence type="ECO:0000313" key="1">
    <source>
        <dbReference type="EMBL" id="KAK1306683.1"/>
    </source>
</evidence>